<accession>A0A6S6PHF1</accession>
<dbReference type="PANTHER" id="PTHR22960">
    <property type="entry name" value="MOLYBDOPTERIN COFACTOR SYNTHESIS PROTEIN A"/>
    <property type="match status" value="1"/>
</dbReference>
<dbReference type="UniPathway" id="UPA00344"/>
<comment type="pathway">
    <text evidence="1">Cofactor biosynthesis; molybdopterin biosynthesis.</text>
</comment>
<protein>
    <submittedName>
        <fullName evidence="6">Cyclic pyranopterin monophosphate synthase accessory protein</fullName>
    </submittedName>
</protein>
<dbReference type="AlphaFoldDB" id="A0A6S6PHF1"/>
<evidence type="ECO:0000256" key="3">
    <source>
        <dbReference type="ARBA" id="ARBA00023239"/>
    </source>
</evidence>
<dbReference type="GO" id="GO:0006777">
    <property type="term" value="P:Mo-molybdopterin cofactor biosynthetic process"/>
    <property type="evidence" value="ECO:0007669"/>
    <property type="project" value="UniProtKB-KW"/>
</dbReference>
<dbReference type="PANTHER" id="PTHR22960:SF0">
    <property type="entry name" value="MOLYBDENUM COFACTOR BIOSYNTHESIS PROTEIN 1"/>
    <property type="match status" value="1"/>
</dbReference>
<feature type="domain" description="Molybdopterin cofactor biosynthesis C (MoaC)" evidence="5">
    <location>
        <begin position="20"/>
        <end position="155"/>
    </location>
</feature>
<dbReference type="NCBIfam" id="NF006870">
    <property type="entry name" value="PRK09364.1"/>
    <property type="match status" value="1"/>
</dbReference>
<name>A0A6S6PHF1_ACEAC</name>
<keyword evidence="3" id="KW-0456">Lyase</keyword>
<organism evidence="6 7">
    <name type="scientific">Acetobacter aceti</name>
    <dbReference type="NCBI Taxonomy" id="435"/>
    <lineage>
        <taxon>Bacteria</taxon>
        <taxon>Pseudomonadati</taxon>
        <taxon>Pseudomonadota</taxon>
        <taxon>Alphaproteobacteria</taxon>
        <taxon>Acetobacterales</taxon>
        <taxon>Acetobacteraceae</taxon>
        <taxon>Acetobacter</taxon>
        <taxon>Acetobacter subgen. Acetobacter</taxon>
    </lineage>
</organism>
<gene>
    <name evidence="6" type="primary">moaC</name>
    <name evidence="6" type="ORF">AAJCM20276_13470</name>
</gene>
<proteinExistence type="predicted"/>
<dbReference type="InterPro" id="IPR050105">
    <property type="entry name" value="MoCo_biosynth_MoaA/MoaC"/>
</dbReference>
<evidence type="ECO:0000256" key="4">
    <source>
        <dbReference type="ARBA" id="ARBA00055087"/>
    </source>
</evidence>
<evidence type="ECO:0000256" key="1">
    <source>
        <dbReference type="ARBA" id="ARBA00005046"/>
    </source>
</evidence>
<sequence>MTETSPLLSHVDETGEQPRMVEVSDKAVTKREAHAQARLRFPESVIATLRESGFMTKKGAVLTVAQIAGIMGVKTTSSLIPMCHPLSISGCKLEIAIEGQDAVIDCRVACVGQTGVEMEALTGATVAALTIYDMCKALSHDMVIHSVGLLGKVGGKRDFGTLLAPADGQKTAGQQ</sequence>
<dbReference type="RefSeq" id="WP_099349359.1">
    <property type="nucleotide sequence ID" value="NZ_AP023326.1"/>
</dbReference>
<dbReference type="InterPro" id="IPR023045">
    <property type="entry name" value="MoaC"/>
</dbReference>
<dbReference type="InterPro" id="IPR036522">
    <property type="entry name" value="MoaC_sf"/>
</dbReference>
<evidence type="ECO:0000313" key="7">
    <source>
        <dbReference type="Proteomes" id="UP000515220"/>
    </source>
</evidence>
<evidence type="ECO:0000313" key="6">
    <source>
        <dbReference type="EMBL" id="BCI66723.1"/>
    </source>
</evidence>
<evidence type="ECO:0000256" key="2">
    <source>
        <dbReference type="ARBA" id="ARBA00023150"/>
    </source>
</evidence>
<comment type="function">
    <text evidence="4">Catalyzes the conversion of (8S)-3',8-cyclo-7,8-dihydroguanosine 5'-triphosphate to cyclic pyranopterin monophosphate (cPMP).</text>
</comment>
<keyword evidence="2" id="KW-0501">Molybdenum cofactor biosynthesis</keyword>
<reference evidence="6 7" key="1">
    <citation type="submission" date="2020-07" db="EMBL/GenBank/DDBJ databases">
        <title>Complete Genome Sequence of an acetic acid bacterium, Acetobacter aceti JCM20276.</title>
        <authorList>
            <person name="Hirose Y."/>
            <person name="Mihara H."/>
        </authorList>
    </citation>
    <scope>NUCLEOTIDE SEQUENCE [LARGE SCALE GENOMIC DNA]</scope>
    <source>
        <strain evidence="6 7">JCM20276</strain>
    </source>
</reference>
<dbReference type="GO" id="GO:0061799">
    <property type="term" value="F:cyclic pyranopterin monophosphate synthase activity"/>
    <property type="evidence" value="ECO:0007669"/>
    <property type="project" value="TreeGrafter"/>
</dbReference>
<dbReference type="SUPFAM" id="SSF55040">
    <property type="entry name" value="Molybdenum cofactor biosynthesis protein C, MoaC"/>
    <property type="match status" value="1"/>
</dbReference>
<dbReference type="Gene3D" id="3.30.70.640">
    <property type="entry name" value="Molybdopterin cofactor biosynthesis C (MoaC) domain"/>
    <property type="match status" value="1"/>
</dbReference>
<dbReference type="Pfam" id="PF01967">
    <property type="entry name" value="MoaC"/>
    <property type="match status" value="1"/>
</dbReference>
<evidence type="ECO:0000259" key="5">
    <source>
        <dbReference type="Pfam" id="PF01967"/>
    </source>
</evidence>
<dbReference type="Proteomes" id="UP000515220">
    <property type="component" value="Chromosome"/>
</dbReference>
<dbReference type="InterPro" id="IPR002820">
    <property type="entry name" value="Mopterin_CF_biosynth-C_dom"/>
</dbReference>
<dbReference type="EMBL" id="AP023326">
    <property type="protein sequence ID" value="BCI66723.1"/>
    <property type="molecule type" value="Genomic_DNA"/>
</dbReference>
<dbReference type="GO" id="GO:0061798">
    <property type="term" value="F:GTP 3',8'-cyclase activity"/>
    <property type="evidence" value="ECO:0007669"/>
    <property type="project" value="TreeGrafter"/>
</dbReference>
<dbReference type="NCBIfam" id="TIGR00581">
    <property type="entry name" value="moaC"/>
    <property type="match status" value="1"/>
</dbReference>